<dbReference type="CDD" id="cd01949">
    <property type="entry name" value="GGDEF"/>
    <property type="match status" value="1"/>
</dbReference>
<evidence type="ECO:0000256" key="1">
    <source>
        <dbReference type="SAM" id="Phobius"/>
    </source>
</evidence>
<keyword evidence="1" id="KW-0812">Transmembrane</keyword>
<evidence type="ECO:0000313" key="4">
    <source>
        <dbReference type="EMBL" id="OAT25619.1"/>
    </source>
</evidence>
<dbReference type="NCBIfam" id="TIGR00254">
    <property type="entry name" value="GGDEF"/>
    <property type="match status" value="1"/>
</dbReference>
<dbReference type="InterPro" id="IPR013656">
    <property type="entry name" value="PAS_4"/>
</dbReference>
<dbReference type="Proteomes" id="UP000078407">
    <property type="component" value="Unassembled WGS sequence"/>
</dbReference>
<dbReference type="PROSITE" id="PS50887">
    <property type="entry name" value="GGDEF"/>
    <property type="match status" value="1"/>
</dbReference>
<evidence type="ECO:0000313" key="5">
    <source>
        <dbReference type="Proteomes" id="UP000078407"/>
    </source>
</evidence>
<keyword evidence="1" id="KW-1133">Transmembrane helix</keyword>
<dbReference type="InterPro" id="IPR035965">
    <property type="entry name" value="PAS-like_dom_sf"/>
</dbReference>
<dbReference type="InterPro" id="IPR052163">
    <property type="entry name" value="DGC-Regulatory_Protein"/>
</dbReference>
<proteinExistence type="predicted"/>
<dbReference type="SMART" id="SM00091">
    <property type="entry name" value="PAS"/>
    <property type="match status" value="1"/>
</dbReference>
<dbReference type="CDD" id="cd00130">
    <property type="entry name" value="PAS"/>
    <property type="match status" value="1"/>
</dbReference>
<comment type="caution">
    <text evidence="4">The sequence shown here is derived from an EMBL/GenBank/DDBJ whole genome shotgun (WGS) entry which is preliminary data.</text>
</comment>
<dbReference type="InterPro" id="IPR000014">
    <property type="entry name" value="PAS"/>
</dbReference>
<gene>
    <name evidence="4" type="ORF">M976_03513</name>
</gene>
<dbReference type="Gene3D" id="3.30.450.20">
    <property type="entry name" value="PAS domain"/>
    <property type="match status" value="1"/>
</dbReference>
<dbReference type="InterPro" id="IPR029787">
    <property type="entry name" value="Nucleotide_cyclase"/>
</dbReference>
<dbReference type="Pfam" id="PF00990">
    <property type="entry name" value="GGDEF"/>
    <property type="match status" value="1"/>
</dbReference>
<reference evidence="4 5" key="1">
    <citation type="submission" date="2016-04" db="EMBL/GenBank/DDBJ databases">
        <title>ATOL: Assembling a taxonomically balanced genome-scale reconstruction of the evolutionary history of the Enterobacteriaceae.</title>
        <authorList>
            <person name="Plunkett G.III."/>
            <person name="Neeno-Eckwall E.C."/>
            <person name="Glasner J.D."/>
            <person name="Perna N.T."/>
        </authorList>
    </citation>
    <scope>NUCLEOTIDE SEQUENCE [LARGE SCALE GENOMIC DNA]</scope>
    <source>
        <strain evidence="4 5">ATCC 51602</strain>
    </source>
</reference>
<dbReference type="SMART" id="SM00267">
    <property type="entry name" value="GGDEF"/>
    <property type="match status" value="1"/>
</dbReference>
<keyword evidence="1" id="KW-0472">Membrane</keyword>
<dbReference type="SUPFAM" id="SSF55073">
    <property type="entry name" value="Nucleotide cyclase"/>
    <property type="match status" value="1"/>
</dbReference>
<dbReference type="InterPro" id="IPR000160">
    <property type="entry name" value="GGDEF_dom"/>
</dbReference>
<name>A0ABX2W4N5_9ENTR</name>
<dbReference type="PANTHER" id="PTHR46663:SF2">
    <property type="entry name" value="GGDEF DOMAIN-CONTAINING PROTEIN"/>
    <property type="match status" value="1"/>
</dbReference>
<dbReference type="InterPro" id="IPR043128">
    <property type="entry name" value="Rev_trsase/Diguanyl_cyclase"/>
</dbReference>
<keyword evidence="5" id="KW-1185">Reference proteome</keyword>
<dbReference type="SUPFAM" id="SSF55785">
    <property type="entry name" value="PYP-like sensor domain (PAS domain)"/>
    <property type="match status" value="1"/>
</dbReference>
<dbReference type="Gene3D" id="3.30.70.270">
    <property type="match status" value="1"/>
</dbReference>
<dbReference type="Pfam" id="PF08448">
    <property type="entry name" value="PAS_4"/>
    <property type="match status" value="1"/>
</dbReference>
<dbReference type="GO" id="GO:0016829">
    <property type="term" value="F:lyase activity"/>
    <property type="evidence" value="ECO:0007669"/>
    <property type="project" value="UniProtKB-KW"/>
</dbReference>
<dbReference type="PANTHER" id="PTHR46663">
    <property type="entry name" value="DIGUANYLATE CYCLASE DGCT-RELATED"/>
    <property type="match status" value="1"/>
</dbReference>
<accession>A0ABX2W4N5</accession>
<keyword evidence="4" id="KW-0456">Lyase</keyword>
<sequence length="633" mass="71448">MNVFATSLTSYLSRVLSNLGEKRWVLVLVMLIQAGGLVIYLYLSHNWIESGVVQSLRNVSSMHLRGFEQLERTISYQLASVGEAVADDAQFRYAKEYIRGEVEQTGLDSIIVLDRTGKIIASESVVPLELILPPSVFATQSFRDLPQFKTFQRGGTNSTFFVSRQYVPEMGGNGMIMYHMMTSPEGRPLGSVIGYTSPRSLSMLLYADTARGFDLGKNGVLSIFDNHTRQVLYRYAYSRVPVEEHSLALPAIRDRYFQNTRYGPDVKNYQSPVDGVERLVVLTPLHLGQWMQLVGESPNEYLFEWRIQVAISVFVFICVSFLQVLLMDIFRQNKAQRTLLDLVLNSVDACVYLKTSDRRFSYVNSKTAELFGLPVEQIIGRRDKDILPQKLVDDFWATDKQVLETGNRQLCTEMMINPQGERRYFSTIKELVRIPDQLPAVIGLSTDVTELHEQTEARKAAEDAIRKMAFFDQLTGLPNRRMLEERLGKTLAQAKLKQQKLSLLFIDLDKFKAVNDLHGHKTGDWLLTQAASRMSSVLRASDIVSRIGGDEFVVLLPDAQSLDEAVRVAERIRALLEQPFVMDNGVALDISSSIGVVIYPDLADNVHDLLHFADEAMYRAKKGGKNAVEVFTG</sequence>
<evidence type="ECO:0000259" key="3">
    <source>
        <dbReference type="PROSITE" id="PS50887"/>
    </source>
</evidence>
<feature type="domain" description="PAS" evidence="2">
    <location>
        <begin position="336"/>
        <end position="381"/>
    </location>
</feature>
<dbReference type="EMBL" id="LXEQ01000052">
    <property type="protein sequence ID" value="OAT25619.1"/>
    <property type="molecule type" value="Genomic_DNA"/>
</dbReference>
<dbReference type="NCBIfam" id="TIGR00229">
    <property type="entry name" value="sensory_box"/>
    <property type="match status" value="1"/>
</dbReference>
<feature type="domain" description="GGDEF" evidence="3">
    <location>
        <begin position="499"/>
        <end position="633"/>
    </location>
</feature>
<feature type="transmembrane region" description="Helical" evidence="1">
    <location>
        <begin position="24"/>
        <end position="43"/>
    </location>
</feature>
<dbReference type="PROSITE" id="PS50112">
    <property type="entry name" value="PAS"/>
    <property type="match status" value="1"/>
</dbReference>
<evidence type="ECO:0000259" key="2">
    <source>
        <dbReference type="PROSITE" id="PS50112"/>
    </source>
</evidence>
<dbReference type="RefSeq" id="WP_064547233.1">
    <property type="nucleotide sequence ID" value="NZ_LXEQ01000052.1"/>
</dbReference>
<organism evidence="4 5">
    <name type="scientific">Buttiauxella ferragutiae ATCC 51602</name>
    <dbReference type="NCBI Taxonomy" id="1354252"/>
    <lineage>
        <taxon>Bacteria</taxon>
        <taxon>Pseudomonadati</taxon>
        <taxon>Pseudomonadota</taxon>
        <taxon>Gammaproteobacteria</taxon>
        <taxon>Enterobacterales</taxon>
        <taxon>Enterobacteriaceae</taxon>
        <taxon>Buttiauxella</taxon>
    </lineage>
</organism>
<dbReference type="EC" id="4.6.-.-" evidence="4"/>
<protein>
    <submittedName>
        <fullName evidence="4">Sensory box/GGDEF family protein</fullName>
        <ecNumber evidence="4">4.6.-.-</ecNumber>
    </submittedName>
</protein>